<keyword evidence="4" id="KW-1185">Reference proteome</keyword>
<evidence type="ECO:0000256" key="1">
    <source>
        <dbReference type="SAM" id="MobiDB-lite"/>
    </source>
</evidence>
<dbReference type="InterPro" id="IPR032710">
    <property type="entry name" value="NTF2-like_dom_sf"/>
</dbReference>
<name>A0A0D1ZE85_9EURO</name>
<dbReference type="SUPFAM" id="SSF54427">
    <property type="entry name" value="NTF2-like"/>
    <property type="match status" value="1"/>
</dbReference>
<sequence>MPDLHTLPEGSRPDKAVRNNGPDNLVLERYKLRELAEGWPSYRQVPYYYSDACEWENLKSIFHPDAYIYTTWTGKTHHLDFIAASQKGMDNGAFIMHRCHGVSTDINVEATRAVTKMKATITQRFYFDDGEADAESDCRFCFFWVKTEDGEWRARYVRHWYEKDKLIPVNPNRVPALDEEALQKFPSGYRYLAYCQEKTMGVKVLLDMPGHRREQSDLPGSFKKCGDKHDLLYWQCKKWVEGAEDLEF</sequence>
<dbReference type="RefSeq" id="XP_016231538.1">
    <property type="nucleotide sequence ID" value="XM_016384936.1"/>
</dbReference>
<dbReference type="Proteomes" id="UP000053328">
    <property type="component" value="Unassembled WGS sequence"/>
</dbReference>
<dbReference type="VEuPathDB" id="FungiDB:PV08_10622"/>
<protein>
    <recommendedName>
        <fullName evidence="2">SnoaL-like domain-containing protein</fullName>
    </recommendedName>
</protein>
<evidence type="ECO:0000313" key="3">
    <source>
        <dbReference type="EMBL" id="KIW11322.1"/>
    </source>
</evidence>
<dbReference type="OrthoDB" id="2533647at2759"/>
<accession>A0A0D1ZE85</accession>
<dbReference type="HOGENOM" id="CLU_067875_0_0_1"/>
<dbReference type="AlphaFoldDB" id="A0A0D1ZE85"/>
<evidence type="ECO:0000259" key="2">
    <source>
        <dbReference type="Pfam" id="PF13577"/>
    </source>
</evidence>
<dbReference type="GeneID" id="27337705"/>
<feature type="domain" description="SnoaL-like" evidence="2">
    <location>
        <begin position="48"/>
        <end position="157"/>
    </location>
</feature>
<proteinExistence type="predicted"/>
<dbReference type="InterPro" id="IPR037401">
    <property type="entry name" value="SnoaL-like"/>
</dbReference>
<gene>
    <name evidence="3" type="ORF">PV08_10622</name>
</gene>
<organism evidence="3 4">
    <name type="scientific">Exophiala spinifera</name>
    <dbReference type="NCBI Taxonomy" id="91928"/>
    <lineage>
        <taxon>Eukaryota</taxon>
        <taxon>Fungi</taxon>
        <taxon>Dikarya</taxon>
        <taxon>Ascomycota</taxon>
        <taxon>Pezizomycotina</taxon>
        <taxon>Eurotiomycetes</taxon>
        <taxon>Chaetothyriomycetidae</taxon>
        <taxon>Chaetothyriales</taxon>
        <taxon>Herpotrichiellaceae</taxon>
        <taxon>Exophiala</taxon>
    </lineage>
</organism>
<feature type="region of interest" description="Disordered" evidence="1">
    <location>
        <begin position="1"/>
        <end position="21"/>
    </location>
</feature>
<reference evidence="3 4" key="1">
    <citation type="submission" date="2015-01" db="EMBL/GenBank/DDBJ databases">
        <title>The Genome Sequence of Exophiala spinifera CBS89968.</title>
        <authorList>
            <consortium name="The Broad Institute Genomics Platform"/>
            <person name="Cuomo C."/>
            <person name="de Hoog S."/>
            <person name="Gorbushina A."/>
            <person name="Stielow B."/>
            <person name="Teixiera M."/>
            <person name="Abouelleil A."/>
            <person name="Chapman S.B."/>
            <person name="Priest M."/>
            <person name="Young S.K."/>
            <person name="Wortman J."/>
            <person name="Nusbaum C."/>
            <person name="Birren B."/>
        </authorList>
    </citation>
    <scope>NUCLEOTIDE SEQUENCE [LARGE SCALE GENOMIC DNA]</scope>
    <source>
        <strain evidence="3 4">CBS 89968</strain>
    </source>
</reference>
<evidence type="ECO:0000313" key="4">
    <source>
        <dbReference type="Proteomes" id="UP000053328"/>
    </source>
</evidence>
<dbReference type="Pfam" id="PF13577">
    <property type="entry name" value="SnoaL_4"/>
    <property type="match status" value="1"/>
</dbReference>
<dbReference type="Gene3D" id="3.10.450.50">
    <property type="match status" value="1"/>
</dbReference>
<dbReference type="EMBL" id="KN847499">
    <property type="protein sequence ID" value="KIW11322.1"/>
    <property type="molecule type" value="Genomic_DNA"/>
</dbReference>